<evidence type="ECO:0000256" key="1">
    <source>
        <dbReference type="SAM" id="MobiDB-lite"/>
    </source>
</evidence>
<sequence>MAVPKIAAATQSAAGRCRGAPPPAPRSSSSNAASSPNAAPTAWIPRETSSPVRPSETPHMTEATAKSSIPSAPVARLPSARRAGIATRTAAASTTV</sequence>
<organism evidence="2">
    <name type="scientific">freshwater metagenome</name>
    <dbReference type="NCBI Taxonomy" id="449393"/>
    <lineage>
        <taxon>unclassified sequences</taxon>
        <taxon>metagenomes</taxon>
        <taxon>ecological metagenomes</taxon>
    </lineage>
</organism>
<feature type="compositionally biased region" description="Low complexity" evidence="1">
    <location>
        <begin position="80"/>
        <end position="96"/>
    </location>
</feature>
<protein>
    <submittedName>
        <fullName evidence="2">Unannotated protein</fullName>
    </submittedName>
</protein>
<gene>
    <name evidence="2" type="ORF">UFOPK3564_04075</name>
</gene>
<evidence type="ECO:0000313" key="2">
    <source>
        <dbReference type="EMBL" id="CAB4961216.1"/>
    </source>
</evidence>
<proteinExistence type="predicted"/>
<dbReference type="AlphaFoldDB" id="A0A6J7KZ86"/>
<name>A0A6J7KZ86_9ZZZZ</name>
<dbReference type="EMBL" id="CAFBMK010000492">
    <property type="protein sequence ID" value="CAB4961216.1"/>
    <property type="molecule type" value="Genomic_DNA"/>
</dbReference>
<feature type="compositionally biased region" description="Low complexity" evidence="1">
    <location>
        <begin position="26"/>
        <end position="40"/>
    </location>
</feature>
<feature type="region of interest" description="Disordered" evidence="1">
    <location>
        <begin position="1"/>
        <end position="96"/>
    </location>
</feature>
<accession>A0A6J7KZ86</accession>
<reference evidence="2" key="1">
    <citation type="submission" date="2020-05" db="EMBL/GenBank/DDBJ databases">
        <authorList>
            <person name="Chiriac C."/>
            <person name="Salcher M."/>
            <person name="Ghai R."/>
            <person name="Kavagutti S V."/>
        </authorList>
    </citation>
    <scope>NUCLEOTIDE SEQUENCE</scope>
</reference>